<keyword evidence="2" id="KW-1185">Reference proteome</keyword>
<dbReference type="EMBL" id="QDEB01125726">
    <property type="protein sequence ID" value="RZB39718.1"/>
    <property type="molecule type" value="Genomic_DNA"/>
</dbReference>
<accession>A0A482V976</accession>
<name>A0A482V976_ASBVE</name>
<protein>
    <submittedName>
        <fullName evidence="1">Uncharacterized protein</fullName>
    </submittedName>
</protein>
<evidence type="ECO:0000313" key="1">
    <source>
        <dbReference type="EMBL" id="RZB39718.1"/>
    </source>
</evidence>
<organism evidence="1 2">
    <name type="scientific">Asbolus verrucosus</name>
    <name type="common">Desert ironclad beetle</name>
    <dbReference type="NCBI Taxonomy" id="1661398"/>
    <lineage>
        <taxon>Eukaryota</taxon>
        <taxon>Metazoa</taxon>
        <taxon>Ecdysozoa</taxon>
        <taxon>Arthropoda</taxon>
        <taxon>Hexapoda</taxon>
        <taxon>Insecta</taxon>
        <taxon>Pterygota</taxon>
        <taxon>Neoptera</taxon>
        <taxon>Endopterygota</taxon>
        <taxon>Coleoptera</taxon>
        <taxon>Polyphaga</taxon>
        <taxon>Cucujiformia</taxon>
        <taxon>Tenebrionidae</taxon>
        <taxon>Pimeliinae</taxon>
        <taxon>Asbolus</taxon>
    </lineage>
</organism>
<sequence length="40" mass="4375">MRLSGLVDTGTGARSCRNKTTHVISASVRSRTAAPRRTFR</sequence>
<dbReference type="Proteomes" id="UP000292052">
    <property type="component" value="Unassembled WGS sequence"/>
</dbReference>
<comment type="caution">
    <text evidence="1">The sequence shown here is derived from an EMBL/GenBank/DDBJ whole genome shotgun (WGS) entry which is preliminary data.</text>
</comment>
<proteinExistence type="predicted"/>
<reference evidence="1 2" key="1">
    <citation type="submission" date="2017-03" db="EMBL/GenBank/DDBJ databases">
        <title>Genome of the blue death feigning beetle - Asbolus verrucosus.</title>
        <authorList>
            <person name="Rider S.D."/>
        </authorList>
    </citation>
    <scope>NUCLEOTIDE SEQUENCE [LARGE SCALE GENOMIC DNA]</scope>
    <source>
        <strain evidence="1">Butters</strain>
        <tissue evidence="1">Head and leg muscle</tissue>
    </source>
</reference>
<evidence type="ECO:0000313" key="2">
    <source>
        <dbReference type="Proteomes" id="UP000292052"/>
    </source>
</evidence>
<dbReference type="AlphaFoldDB" id="A0A482V976"/>
<gene>
    <name evidence="1" type="ORF">BDFB_012881</name>
</gene>